<name>A0A8T0D8G6_9TREM</name>
<dbReference type="Pfam" id="PF21772">
    <property type="entry name" value="CATIP_N"/>
    <property type="match status" value="1"/>
</dbReference>
<dbReference type="OrthoDB" id="6334211at2759"/>
<evidence type="ECO:0000313" key="2">
    <source>
        <dbReference type="EMBL" id="KAF8564135.1"/>
    </source>
</evidence>
<dbReference type="InterPro" id="IPR048777">
    <property type="entry name" value="CATIP_N"/>
</dbReference>
<organism evidence="2 3">
    <name type="scientific">Paragonimus westermani</name>
    <dbReference type="NCBI Taxonomy" id="34504"/>
    <lineage>
        <taxon>Eukaryota</taxon>
        <taxon>Metazoa</taxon>
        <taxon>Spiralia</taxon>
        <taxon>Lophotrochozoa</taxon>
        <taxon>Platyhelminthes</taxon>
        <taxon>Trematoda</taxon>
        <taxon>Digenea</taxon>
        <taxon>Plagiorchiida</taxon>
        <taxon>Troglotremata</taxon>
        <taxon>Troglotrematidae</taxon>
        <taxon>Paragonimus</taxon>
    </lineage>
</organism>
<dbReference type="EMBL" id="JTDF01009566">
    <property type="protein sequence ID" value="KAF8564135.1"/>
    <property type="molecule type" value="Genomic_DNA"/>
</dbReference>
<dbReference type="AlphaFoldDB" id="A0A8T0D8G6"/>
<keyword evidence="3" id="KW-1185">Reference proteome</keyword>
<accession>A0A8T0D8G6</accession>
<reference evidence="2 3" key="1">
    <citation type="submission" date="2019-07" db="EMBL/GenBank/DDBJ databases">
        <title>Annotation for the trematode Paragonimus westermani.</title>
        <authorList>
            <person name="Choi Y.-J."/>
        </authorList>
    </citation>
    <scope>NUCLEOTIDE SEQUENCE [LARGE SCALE GENOMIC DNA]</scope>
    <source>
        <strain evidence="2">180907_Pwestermani</strain>
    </source>
</reference>
<feature type="domain" description="Ciliogenesis-associated TTC17-interacting protein N-terminal" evidence="1">
    <location>
        <begin position="34"/>
        <end position="259"/>
    </location>
</feature>
<proteinExistence type="predicted"/>
<evidence type="ECO:0000313" key="3">
    <source>
        <dbReference type="Proteomes" id="UP000699462"/>
    </source>
</evidence>
<comment type="caution">
    <text evidence="2">The sequence shown here is derived from an EMBL/GenBank/DDBJ whole genome shotgun (WGS) entry which is preliminary data.</text>
</comment>
<evidence type="ECO:0000259" key="1">
    <source>
        <dbReference type="Pfam" id="PF21772"/>
    </source>
</evidence>
<protein>
    <recommendedName>
        <fullName evidence="1">Ciliogenesis-associated TTC17-interacting protein N-terminal domain-containing protein</fullName>
    </recommendedName>
</protein>
<gene>
    <name evidence="2" type="ORF">P879_11907</name>
</gene>
<dbReference type="Proteomes" id="UP000699462">
    <property type="component" value="Unassembled WGS sequence"/>
</dbReference>
<sequence length="259" mass="29106">MNENTFSTSSGIRPIRRYFSEAEKISTSDDIFSSFISSISNDDFASVIFEDSLDCFGVTNSITGSYECKAFFETAPCGLEMIHVIASSYANIEGMQCHTQLDALLTKRLQTMSQTQKETTVFNERSLTKVTCLNKVADGYDVNREIVEDGEKSHDTYFYTNKCLEGFISEGANLILQRLMIKKGFLTPFEAVGLDSQCVPCLLTYVGQRFKTYESFKVDLCDRNIVIKGEEITVTGIERRLQSSATLPASWQTYYMSDG</sequence>